<evidence type="ECO:0000256" key="5">
    <source>
        <dbReference type="ARBA" id="ARBA00022989"/>
    </source>
</evidence>
<dbReference type="PROSITE" id="PS50125">
    <property type="entry name" value="GUANYLATE_CYCLASE_2"/>
    <property type="match status" value="1"/>
</dbReference>
<evidence type="ECO:0000256" key="6">
    <source>
        <dbReference type="ARBA" id="ARBA00023136"/>
    </source>
</evidence>
<reference evidence="12" key="1">
    <citation type="submission" date="2025-08" db="UniProtKB">
        <authorList>
            <consortium name="RefSeq"/>
        </authorList>
    </citation>
    <scope>IDENTIFICATION</scope>
    <source>
        <tissue evidence="12">Testes</tissue>
    </source>
</reference>
<feature type="domain" description="Protein kinase" evidence="9">
    <location>
        <begin position="73"/>
        <end position="326"/>
    </location>
</feature>
<dbReference type="InterPro" id="IPR050401">
    <property type="entry name" value="Cyclic_nucleotide_synthase"/>
</dbReference>
<evidence type="ECO:0000313" key="12">
    <source>
        <dbReference type="RefSeq" id="XP_006820627.1"/>
    </source>
</evidence>
<dbReference type="Gene3D" id="3.30.200.20">
    <property type="entry name" value="Phosphorylase Kinase, domain 1"/>
    <property type="match status" value="1"/>
</dbReference>
<comment type="subcellular location">
    <subcellularLocation>
        <location evidence="1">Membrane</location>
        <topology evidence="1">Single-pass membrane protein</topology>
    </subcellularLocation>
</comment>
<organism evidence="11 12">
    <name type="scientific">Saccoglossus kowalevskii</name>
    <name type="common">Acorn worm</name>
    <dbReference type="NCBI Taxonomy" id="10224"/>
    <lineage>
        <taxon>Eukaryota</taxon>
        <taxon>Metazoa</taxon>
        <taxon>Hemichordata</taxon>
        <taxon>Enteropneusta</taxon>
        <taxon>Harrimaniidae</taxon>
        <taxon>Saccoglossus</taxon>
    </lineage>
</organism>
<dbReference type="PANTHER" id="PTHR11920">
    <property type="entry name" value="GUANYLYL CYCLASE"/>
    <property type="match status" value="1"/>
</dbReference>
<evidence type="ECO:0000256" key="7">
    <source>
        <dbReference type="ARBA" id="ARBA00023239"/>
    </source>
</evidence>
<proteinExistence type="predicted"/>
<dbReference type="Gene3D" id="1.10.510.10">
    <property type="entry name" value="Transferase(Phosphotransferase) domain 1"/>
    <property type="match status" value="1"/>
</dbReference>
<evidence type="ECO:0000259" key="9">
    <source>
        <dbReference type="PROSITE" id="PS50011"/>
    </source>
</evidence>
<keyword evidence="6" id="KW-0472">Membrane</keyword>
<evidence type="ECO:0000256" key="1">
    <source>
        <dbReference type="ARBA" id="ARBA00004167"/>
    </source>
</evidence>
<keyword evidence="8" id="KW-0141">cGMP biosynthesis</keyword>
<gene>
    <name evidence="12" type="primary">LOC102807111</name>
</gene>
<dbReference type="InterPro" id="IPR011009">
    <property type="entry name" value="Kinase-like_dom_sf"/>
</dbReference>
<dbReference type="GeneID" id="102807111"/>
<dbReference type="InterPro" id="IPR001054">
    <property type="entry name" value="A/G_cyclase"/>
</dbReference>
<dbReference type="SUPFAM" id="SSF55073">
    <property type="entry name" value="Nucleotide cyclase"/>
    <property type="match status" value="1"/>
</dbReference>
<dbReference type="Proteomes" id="UP000694865">
    <property type="component" value="Unplaced"/>
</dbReference>
<keyword evidence="11" id="KW-1185">Reference proteome</keyword>
<dbReference type="PANTHER" id="PTHR11920:SF494">
    <property type="entry name" value="ATRIAL NATRIURETIC PEPTIDE RECEPTOR 2"/>
    <property type="match status" value="1"/>
</dbReference>
<dbReference type="PROSITE" id="PS50011">
    <property type="entry name" value="PROTEIN_KINASE_DOM"/>
    <property type="match status" value="1"/>
</dbReference>
<dbReference type="PROSITE" id="PS50007">
    <property type="entry name" value="PIPLC_X_DOMAIN"/>
    <property type="match status" value="1"/>
</dbReference>
<dbReference type="RefSeq" id="XP_006820627.1">
    <property type="nucleotide sequence ID" value="XM_006820564.1"/>
</dbReference>
<feature type="domain" description="Guanylate cyclase" evidence="10">
    <location>
        <begin position="282"/>
        <end position="304"/>
    </location>
</feature>
<dbReference type="InterPro" id="IPR000719">
    <property type="entry name" value="Prot_kinase_dom"/>
</dbReference>
<name>A0ABM0MKT6_SACKO</name>
<dbReference type="SUPFAM" id="SSF56112">
    <property type="entry name" value="Protein kinase-like (PK-like)"/>
    <property type="match status" value="1"/>
</dbReference>
<feature type="non-terminal residue" evidence="12">
    <location>
        <position position="1"/>
    </location>
</feature>
<evidence type="ECO:0000313" key="11">
    <source>
        <dbReference type="Proteomes" id="UP000694865"/>
    </source>
</evidence>
<accession>A0ABM0MKT6</accession>
<evidence type="ECO:0000256" key="8">
    <source>
        <dbReference type="ARBA" id="ARBA00023293"/>
    </source>
</evidence>
<dbReference type="Pfam" id="PF00069">
    <property type="entry name" value="Pkinase"/>
    <property type="match status" value="1"/>
</dbReference>
<dbReference type="Gene3D" id="3.30.70.1230">
    <property type="entry name" value="Nucleotide cyclase"/>
    <property type="match status" value="1"/>
</dbReference>
<evidence type="ECO:0000259" key="10">
    <source>
        <dbReference type="PROSITE" id="PS50125"/>
    </source>
</evidence>
<keyword evidence="5" id="KW-1133">Transmembrane helix</keyword>
<dbReference type="EC" id="4.6.1.2" evidence="2"/>
<evidence type="ECO:0000256" key="4">
    <source>
        <dbReference type="ARBA" id="ARBA00022741"/>
    </source>
</evidence>
<keyword evidence="7" id="KW-0456">Lyase</keyword>
<evidence type="ECO:0000256" key="2">
    <source>
        <dbReference type="ARBA" id="ARBA00012202"/>
    </source>
</evidence>
<sequence length="326" mass="37021">LNIKTINREIAQNLCANTIDYRITSLLLISAHMERSILYLVNRYDGQRGLWGLRRTNRIVDSMARNLNAMRPQSRASSDGTVQHGQVFTTVATYKGIVVAVKHINTDKIDLSRRLLLELKHMRDLHHSNITSFVGACVDTPNICILMEYCSKGSLQGLQYIHGSIVRCHGRLKSSNCVVDSRFVLKLTDFGLEKFRKEEVEAEKTHACYTKMLWCSPEILRQNDSQQDSQKGDVYSFGIILQEIVLRTEPFENPDSDQTLTPQAEQLKKGQSVRPEAFESVTIYFSDIVGFTSISAASSPLEFIAKNRIKGLVSCYISDEYERDPY</sequence>
<keyword evidence="3" id="KW-0812">Transmembrane</keyword>
<evidence type="ECO:0000256" key="3">
    <source>
        <dbReference type="ARBA" id="ARBA00022692"/>
    </source>
</evidence>
<keyword evidence="4" id="KW-0547">Nucleotide-binding</keyword>
<protein>
    <recommendedName>
        <fullName evidence="2">guanylate cyclase</fullName>
        <ecNumber evidence="2">4.6.1.2</ecNumber>
    </recommendedName>
</protein>
<dbReference type="InterPro" id="IPR029787">
    <property type="entry name" value="Nucleotide_cyclase"/>
</dbReference>